<dbReference type="PANTHER" id="PTHR42100">
    <property type="entry name" value="OXIDOREDUCTASE 178 KDA SUBUNIT, PUTATIVE (AFU_ORTHOLOGUE AFUA_8G04320)-RELATED"/>
    <property type="match status" value="1"/>
</dbReference>
<dbReference type="InterPro" id="IPR034444">
    <property type="entry name" value="Nuo17.8"/>
</dbReference>
<proteinExistence type="predicted"/>
<dbReference type="PANTHER" id="PTHR42100:SF1">
    <property type="entry name" value="OXIDOREDUCTASE 178 KDA SUBUNIT, PUTATIVE (AFU_ORTHOLOGUE AFUA_8G04320)-RELATED"/>
    <property type="match status" value="1"/>
</dbReference>
<protein>
    <submittedName>
        <fullName evidence="1">Uncharacterized protein</fullName>
    </submittedName>
</protein>
<dbReference type="Proteomes" id="UP000320762">
    <property type="component" value="Unassembled WGS sequence"/>
</dbReference>
<reference evidence="1 2" key="1">
    <citation type="journal article" date="2019" name="New Phytol.">
        <title>Comparative genomics reveals unique wood-decay strategies and fruiting body development in the Schizophyllaceae.</title>
        <authorList>
            <person name="Almasi E."/>
            <person name="Sahu N."/>
            <person name="Krizsan K."/>
            <person name="Balint B."/>
            <person name="Kovacs G.M."/>
            <person name="Kiss B."/>
            <person name="Cseklye J."/>
            <person name="Drula E."/>
            <person name="Henrissat B."/>
            <person name="Nagy I."/>
            <person name="Chovatia M."/>
            <person name="Adam C."/>
            <person name="LaButti K."/>
            <person name="Lipzen A."/>
            <person name="Riley R."/>
            <person name="Grigoriev I.V."/>
            <person name="Nagy L.G."/>
        </authorList>
    </citation>
    <scope>NUCLEOTIDE SEQUENCE [LARGE SCALE GENOMIC DNA]</scope>
    <source>
        <strain evidence="1 2">NL-1724</strain>
    </source>
</reference>
<evidence type="ECO:0000313" key="1">
    <source>
        <dbReference type="EMBL" id="TRM69663.1"/>
    </source>
</evidence>
<dbReference type="GO" id="GO:0005739">
    <property type="term" value="C:mitochondrion"/>
    <property type="evidence" value="ECO:0007669"/>
    <property type="project" value="InterPro"/>
</dbReference>
<evidence type="ECO:0000313" key="2">
    <source>
        <dbReference type="Proteomes" id="UP000320762"/>
    </source>
</evidence>
<sequence>MSVARFARAAPRRLLARRTLATDAHHHDHHGPADTNEYPKATVFTSTSRNFALGLAGFCAWLWFGPDAAEDFRVTRAIKSAMASQAQLAEVNSAMYAKRVAASEDKLLFNSATQPHIHRLRAPMIMDVASAYSAPVGSQDMSAIKPKRAGEY</sequence>
<dbReference type="AlphaFoldDB" id="A0A550CY18"/>
<keyword evidence="2" id="KW-1185">Reference proteome</keyword>
<dbReference type="OrthoDB" id="2120038at2759"/>
<dbReference type="EMBL" id="VDMD01000001">
    <property type="protein sequence ID" value="TRM69663.1"/>
    <property type="molecule type" value="Genomic_DNA"/>
</dbReference>
<comment type="caution">
    <text evidence="1">The sequence shown here is derived from an EMBL/GenBank/DDBJ whole genome shotgun (WGS) entry which is preliminary data.</text>
</comment>
<dbReference type="STRING" id="97359.A0A550CY18"/>
<organism evidence="1 2">
    <name type="scientific">Schizophyllum amplum</name>
    <dbReference type="NCBI Taxonomy" id="97359"/>
    <lineage>
        <taxon>Eukaryota</taxon>
        <taxon>Fungi</taxon>
        <taxon>Dikarya</taxon>
        <taxon>Basidiomycota</taxon>
        <taxon>Agaricomycotina</taxon>
        <taxon>Agaricomycetes</taxon>
        <taxon>Agaricomycetidae</taxon>
        <taxon>Agaricales</taxon>
        <taxon>Schizophyllaceae</taxon>
        <taxon>Schizophyllum</taxon>
    </lineage>
</organism>
<gene>
    <name evidence="1" type="ORF">BD626DRAFT_563402</name>
</gene>
<accession>A0A550CY18</accession>
<name>A0A550CY18_9AGAR</name>